<evidence type="ECO:0000313" key="8">
    <source>
        <dbReference type="Proteomes" id="UP000001072"/>
    </source>
</evidence>
<dbReference type="KEGG" id="mlr:MELLADRAFT_115297"/>
<feature type="domain" description="Importin N-terminal" evidence="6">
    <location>
        <begin position="88"/>
        <end position="160"/>
    </location>
</feature>
<dbReference type="AlphaFoldDB" id="F4R773"/>
<dbReference type="GO" id="GO:0005737">
    <property type="term" value="C:cytoplasm"/>
    <property type="evidence" value="ECO:0007669"/>
    <property type="project" value="TreeGrafter"/>
</dbReference>
<accession>F4R773</accession>
<evidence type="ECO:0000313" key="7">
    <source>
        <dbReference type="EMBL" id="EGG11568.1"/>
    </source>
</evidence>
<dbReference type="PROSITE" id="PS50166">
    <property type="entry name" value="IMPORTIN_B_NT"/>
    <property type="match status" value="1"/>
</dbReference>
<gene>
    <name evidence="7" type="ORF">MELLADRAFT_115297</name>
</gene>
<evidence type="ECO:0000256" key="5">
    <source>
        <dbReference type="ARBA" id="ARBA00023242"/>
    </source>
</evidence>
<evidence type="ECO:0000256" key="3">
    <source>
        <dbReference type="ARBA" id="ARBA00022448"/>
    </source>
</evidence>
<dbReference type="PANTHER" id="PTHR12363">
    <property type="entry name" value="TRANSPORTIN 3 AND IMPORTIN 13"/>
    <property type="match status" value="1"/>
</dbReference>
<keyword evidence="4" id="KW-0653">Protein transport</keyword>
<dbReference type="InterPro" id="IPR051345">
    <property type="entry name" value="Importin_beta-like_NTR"/>
</dbReference>
<reference evidence="8" key="1">
    <citation type="journal article" date="2011" name="Proc. Natl. Acad. Sci. U.S.A.">
        <title>Obligate biotrophy features unraveled by the genomic analysis of rust fungi.</title>
        <authorList>
            <person name="Duplessis S."/>
            <person name="Cuomo C.A."/>
            <person name="Lin Y.-C."/>
            <person name="Aerts A."/>
            <person name="Tisserant E."/>
            <person name="Veneault-Fourrey C."/>
            <person name="Joly D.L."/>
            <person name="Hacquard S."/>
            <person name="Amselem J."/>
            <person name="Cantarel B.L."/>
            <person name="Chiu R."/>
            <person name="Coutinho P.M."/>
            <person name="Feau N."/>
            <person name="Field M."/>
            <person name="Frey P."/>
            <person name="Gelhaye E."/>
            <person name="Goldberg J."/>
            <person name="Grabherr M.G."/>
            <person name="Kodira C.D."/>
            <person name="Kohler A."/>
            <person name="Kuees U."/>
            <person name="Lindquist E.A."/>
            <person name="Lucas S.M."/>
            <person name="Mago R."/>
            <person name="Mauceli E."/>
            <person name="Morin E."/>
            <person name="Murat C."/>
            <person name="Pangilinan J.L."/>
            <person name="Park R."/>
            <person name="Pearson M."/>
            <person name="Quesneville H."/>
            <person name="Rouhier N."/>
            <person name="Sakthikumar S."/>
            <person name="Salamov A.A."/>
            <person name="Schmutz J."/>
            <person name="Selles B."/>
            <person name="Shapiro H."/>
            <person name="Tanguay P."/>
            <person name="Tuskan G.A."/>
            <person name="Henrissat B."/>
            <person name="Van de Peer Y."/>
            <person name="Rouze P."/>
            <person name="Ellis J.G."/>
            <person name="Dodds P.N."/>
            <person name="Schein J.E."/>
            <person name="Zhong S."/>
            <person name="Hamelin R.C."/>
            <person name="Grigoriev I.V."/>
            <person name="Szabo L.J."/>
            <person name="Martin F."/>
        </authorList>
    </citation>
    <scope>NUCLEOTIDE SEQUENCE [LARGE SCALE GENOMIC DNA]</scope>
    <source>
        <strain evidence="8">98AG31 / pathotype 3-4-7</strain>
    </source>
</reference>
<dbReference type="GO" id="GO:0031267">
    <property type="term" value="F:small GTPase binding"/>
    <property type="evidence" value="ECO:0007669"/>
    <property type="project" value="InterPro"/>
</dbReference>
<dbReference type="RefSeq" id="XP_007405203.1">
    <property type="nucleotide sequence ID" value="XM_007405141.1"/>
</dbReference>
<dbReference type="EMBL" id="GL883092">
    <property type="protein sequence ID" value="EGG11568.1"/>
    <property type="molecule type" value="Genomic_DNA"/>
</dbReference>
<keyword evidence="5" id="KW-0539">Nucleus</keyword>
<dbReference type="Gene3D" id="1.25.10.10">
    <property type="entry name" value="Leucine-rich Repeat Variant"/>
    <property type="match status" value="1"/>
</dbReference>
<dbReference type="GO" id="GO:0005634">
    <property type="term" value="C:nucleus"/>
    <property type="evidence" value="ECO:0007669"/>
    <property type="project" value="UniProtKB-SubCell"/>
</dbReference>
<evidence type="ECO:0000256" key="2">
    <source>
        <dbReference type="ARBA" id="ARBA00007991"/>
    </source>
</evidence>
<protein>
    <recommendedName>
        <fullName evidence="6">Importin N-terminal domain-containing protein</fullName>
    </recommendedName>
</protein>
<comment type="similarity">
    <text evidence="2">Belongs to the importin beta family.</text>
</comment>
<dbReference type="InterPro" id="IPR040520">
    <property type="entry name" value="Importin_rep_3"/>
</dbReference>
<dbReference type="SUPFAM" id="SSF48371">
    <property type="entry name" value="ARM repeat"/>
    <property type="match status" value="1"/>
</dbReference>
<evidence type="ECO:0000256" key="1">
    <source>
        <dbReference type="ARBA" id="ARBA00004123"/>
    </source>
</evidence>
<proteinExistence type="inferred from homology"/>
<dbReference type="Pfam" id="PF24140">
    <property type="entry name" value="TPR_TNPO3_IPO13_3rd"/>
    <property type="match status" value="1"/>
</dbReference>
<dbReference type="Proteomes" id="UP000001072">
    <property type="component" value="Unassembled WGS sequence"/>
</dbReference>
<dbReference type="OrthoDB" id="2016913at2759"/>
<dbReference type="InterPro" id="IPR016024">
    <property type="entry name" value="ARM-type_fold"/>
</dbReference>
<comment type="subcellular location">
    <subcellularLocation>
        <location evidence="1">Nucleus</location>
    </subcellularLocation>
</comment>
<dbReference type="Pfam" id="PF03810">
    <property type="entry name" value="IBN_N"/>
    <property type="match status" value="1"/>
</dbReference>
<dbReference type="PANTHER" id="PTHR12363:SF33">
    <property type="entry name" value="IMPORTIN-13"/>
    <property type="match status" value="1"/>
</dbReference>
<dbReference type="GeneID" id="18925561"/>
<organism evidence="8">
    <name type="scientific">Melampsora larici-populina (strain 98AG31 / pathotype 3-4-7)</name>
    <name type="common">Poplar leaf rust fungus</name>
    <dbReference type="NCBI Taxonomy" id="747676"/>
    <lineage>
        <taxon>Eukaryota</taxon>
        <taxon>Fungi</taxon>
        <taxon>Dikarya</taxon>
        <taxon>Basidiomycota</taxon>
        <taxon>Pucciniomycotina</taxon>
        <taxon>Pucciniomycetes</taxon>
        <taxon>Pucciniales</taxon>
        <taxon>Melampsoraceae</taxon>
        <taxon>Melampsora</taxon>
    </lineage>
</organism>
<dbReference type="InterPro" id="IPR001494">
    <property type="entry name" value="Importin-beta_N"/>
</dbReference>
<sequence>MCKYWMEATPKPLSLILSKIKHYTGDVIVTSIKDCVDLSSPGSQIRRERFRGKDQMDISTLLSHLAILYPSPTTPINLFPSQTQQAQSQKAIYDFMAEPSAWSLAGQILDSLGTADWAEDTNTRFIAAHTLAVKISRDWDSLPSDQYLSLKERLLHWLHQSAQRASPSSSHDPTRKSHTSADVIVLRKLAVAVSALSLKLVPSPLKCWDHWLLETITRISSSGQCINSLLVVLTIVAEEAARADLIGPLSESDIPDFPKPFRVQYDKSIQDGGSLVIRTLVDALTSDGSSTKISALTCSQAWLSASHLNIEGPMSLWPILLDLLTKSVYLLAYVSDDGADHLPSEEEDIIQKTAECIEELVSSSNGGLNCGGGFVTSTRVVPLLDWYAGDLVGTLIEKAVMTQDVPDAILAIFKLFVSLAEHSISHIAATISSSRSLILLRRLLRITLFPGFYGVDEQVSALPLPIWTLLQEEITDMGYLGNMEETFQDTLERPHDLIESNKKHKSLSNEIFKALTEGLKVKSSWPKQGELSSLWTKDRVAAFQNQIRVDIGEALLACYYVRRDEMLADLTAEVKYLVDKPQAFGENYEDLEACLFCLRAIQEGIPLEESTCLPALLSSDVLLKLPKGDSGAFARLTSTCLVLIGGFSEWLKQRPEQLSTCLNWVAPSLSSCDVDIVSLAATAFRRLCHEGRKTLVNDIASLAQLIRSTEGRIPADEYNKVLQSVASVLQALPPISLVEPLLSLLGPVITRLNQVTRLYSETHDAEHRVVIIDQLRQLKAANSGLSEPDEGLILLDLDESNPEQTKANELASLGPIQSLRSSLADLICKIIRLSVGDVDLAIDVTELLRTCTSHGIPTAMSLDPFPILISCVSNLSNDRMNLAIWFSLSTSLMLAISRSTGRKIPPENLAMIVECVKESVRIATEALSSDAAMKHHPDIVQTFLQFCVAVTESYIGVFDNLHDELQSIVMIAIRGLRIEERIALQAALDILKSFAQHTRANANPAQSELFVQLLTAHSYDILNGIVFGIGGGLPRSALPALAETIHCFFIRLPETSRACLTKLFEMPGYPSDKVNQERKTKFLQGLCSARTLKKARDLCTEFAILSRGLEGTAYGASQLHLSFN</sequence>
<dbReference type="FunCoup" id="F4R773">
    <property type="interactions" value="185"/>
</dbReference>
<keyword evidence="3" id="KW-0813">Transport</keyword>
<evidence type="ECO:0000256" key="4">
    <source>
        <dbReference type="ARBA" id="ARBA00022927"/>
    </source>
</evidence>
<keyword evidence="8" id="KW-1185">Reference proteome</keyword>
<dbReference type="InterPro" id="IPR011989">
    <property type="entry name" value="ARM-like"/>
</dbReference>
<dbReference type="InParanoid" id="F4R773"/>
<dbReference type="STRING" id="747676.F4R773"/>
<dbReference type="HOGENOM" id="CLU_005996_3_0_1"/>
<dbReference type="InterPro" id="IPR057942">
    <property type="entry name" value="TPR_TNPO3_IPO13_3rd"/>
</dbReference>
<dbReference type="VEuPathDB" id="FungiDB:MELLADRAFT_115297"/>
<evidence type="ECO:0000259" key="6">
    <source>
        <dbReference type="PROSITE" id="PS50166"/>
    </source>
</evidence>
<name>F4R773_MELLP</name>
<dbReference type="eggNOG" id="KOG2022">
    <property type="taxonomic scope" value="Eukaryota"/>
</dbReference>
<dbReference type="GO" id="GO:0006606">
    <property type="term" value="P:protein import into nucleus"/>
    <property type="evidence" value="ECO:0007669"/>
    <property type="project" value="TreeGrafter"/>
</dbReference>
<dbReference type="Pfam" id="PF18806">
    <property type="entry name" value="Importin_rep_3"/>
    <property type="match status" value="1"/>
</dbReference>